<reference evidence="10" key="2">
    <citation type="submission" date="2021-01" db="UniProtKB">
        <authorList>
            <consortium name="EnsemblPlants"/>
        </authorList>
    </citation>
    <scope>IDENTIFICATION</scope>
</reference>
<keyword evidence="3" id="KW-1015">Disulfide bond</keyword>
<keyword evidence="11" id="KW-1185">Reference proteome</keyword>
<dbReference type="PIRSF" id="PIRSF002686">
    <property type="entry name" value="SLG"/>
    <property type="match status" value="1"/>
</dbReference>
<dbReference type="SUPFAM" id="SSF51110">
    <property type="entry name" value="alpha-D-mannose-specific plant lectins"/>
    <property type="match status" value="1"/>
</dbReference>
<name>A0A7N2QZF6_QUELO</name>
<evidence type="ECO:0000256" key="1">
    <source>
        <dbReference type="ARBA" id="ARBA00003061"/>
    </source>
</evidence>
<organism evidence="10 11">
    <name type="scientific">Quercus lobata</name>
    <name type="common">Valley oak</name>
    <dbReference type="NCBI Taxonomy" id="97700"/>
    <lineage>
        <taxon>Eukaryota</taxon>
        <taxon>Viridiplantae</taxon>
        <taxon>Streptophyta</taxon>
        <taxon>Embryophyta</taxon>
        <taxon>Tracheophyta</taxon>
        <taxon>Spermatophyta</taxon>
        <taxon>Magnoliopsida</taxon>
        <taxon>eudicotyledons</taxon>
        <taxon>Gunneridae</taxon>
        <taxon>Pentapetalae</taxon>
        <taxon>rosids</taxon>
        <taxon>fabids</taxon>
        <taxon>Fagales</taxon>
        <taxon>Fagaceae</taxon>
        <taxon>Quercus</taxon>
    </lineage>
</organism>
<dbReference type="PROSITE" id="PS50927">
    <property type="entry name" value="BULB_LECTIN"/>
    <property type="match status" value="1"/>
</dbReference>
<feature type="transmembrane region" description="Helical" evidence="6">
    <location>
        <begin position="390"/>
        <end position="413"/>
    </location>
</feature>
<feature type="domain" description="EGF-like" evidence="8">
    <location>
        <begin position="286"/>
        <end position="322"/>
    </location>
</feature>
<proteinExistence type="predicted"/>
<dbReference type="Proteomes" id="UP000594261">
    <property type="component" value="Chromosome 2"/>
</dbReference>
<evidence type="ECO:0000256" key="4">
    <source>
        <dbReference type="ARBA" id="ARBA00023180"/>
    </source>
</evidence>
<feature type="signal peptide" evidence="7">
    <location>
        <begin position="1"/>
        <end position="23"/>
    </location>
</feature>
<dbReference type="PANTHER" id="PTHR32444:SF234">
    <property type="entry name" value="RECEPTOR-LIKE SERINE_THREONINE-PROTEIN KINASE"/>
    <property type="match status" value="1"/>
</dbReference>
<keyword evidence="6" id="KW-1133">Transmembrane helix</keyword>
<dbReference type="InterPro" id="IPR035446">
    <property type="entry name" value="SLSG/EP1"/>
</dbReference>
<accession>A0A7N2QZF6</accession>
<dbReference type="Gramene" id="QL02p062299:mrna">
    <property type="protein sequence ID" value="QL02p062299:mrna"/>
    <property type="gene ID" value="QL02p062299"/>
</dbReference>
<evidence type="ECO:0000259" key="9">
    <source>
        <dbReference type="PROSITE" id="PS50927"/>
    </source>
</evidence>
<dbReference type="Pfam" id="PF00954">
    <property type="entry name" value="S_locus_glycop"/>
    <property type="match status" value="1"/>
</dbReference>
<dbReference type="FunFam" id="2.90.10.10:FF:000001">
    <property type="entry name" value="G-type lectin S-receptor-like serine/threonine-protein kinase"/>
    <property type="match status" value="1"/>
</dbReference>
<dbReference type="CDD" id="cd00028">
    <property type="entry name" value="B_lectin"/>
    <property type="match status" value="1"/>
</dbReference>
<keyword evidence="6" id="KW-0812">Transmembrane</keyword>
<dbReference type="AlphaFoldDB" id="A0A7N2QZF6"/>
<dbReference type="InterPro" id="IPR000742">
    <property type="entry name" value="EGF"/>
</dbReference>
<evidence type="ECO:0000256" key="3">
    <source>
        <dbReference type="ARBA" id="ARBA00023157"/>
    </source>
</evidence>
<dbReference type="GO" id="GO:0048544">
    <property type="term" value="P:recognition of pollen"/>
    <property type="evidence" value="ECO:0007669"/>
    <property type="project" value="InterPro"/>
</dbReference>
<evidence type="ECO:0000256" key="7">
    <source>
        <dbReference type="SAM" id="SignalP"/>
    </source>
</evidence>
<keyword evidence="2 7" id="KW-0732">Signal</keyword>
<keyword evidence="5" id="KW-0245">EGF-like domain</keyword>
<evidence type="ECO:0000256" key="2">
    <source>
        <dbReference type="ARBA" id="ARBA00022729"/>
    </source>
</evidence>
<dbReference type="InterPro" id="IPR036426">
    <property type="entry name" value="Bulb-type_lectin_dom_sf"/>
</dbReference>
<dbReference type="PROSITE" id="PS50026">
    <property type="entry name" value="EGF_3"/>
    <property type="match status" value="1"/>
</dbReference>
<feature type="chain" id="PRO_5029774413" description="S-locus glycoprotein" evidence="7">
    <location>
        <begin position="24"/>
        <end position="437"/>
    </location>
</feature>
<feature type="domain" description="Bulb-type lectin" evidence="9">
    <location>
        <begin position="24"/>
        <end position="146"/>
    </location>
</feature>
<dbReference type="PANTHER" id="PTHR32444">
    <property type="entry name" value="BULB-TYPE LECTIN DOMAIN-CONTAINING PROTEIN"/>
    <property type="match status" value="1"/>
</dbReference>
<keyword evidence="4" id="KW-0325">Glycoprotein</keyword>
<dbReference type="Pfam" id="PF01453">
    <property type="entry name" value="B_lectin"/>
    <property type="match status" value="1"/>
</dbReference>
<dbReference type="OMA" id="QSDTTVW"/>
<evidence type="ECO:0000256" key="5">
    <source>
        <dbReference type="PROSITE-ProRule" id="PRU00076"/>
    </source>
</evidence>
<protein>
    <recommendedName>
        <fullName evidence="12">S-locus glycoprotein</fullName>
    </recommendedName>
</protein>
<evidence type="ECO:0000259" key="8">
    <source>
        <dbReference type="PROSITE" id="PS50026"/>
    </source>
</evidence>
<dbReference type="InParanoid" id="A0A7N2QZF6"/>
<evidence type="ECO:0000313" key="10">
    <source>
        <dbReference type="EnsemblPlants" id="QL02p062299:mrna"/>
    </source>
</evidence>
<comment type="function">
    <text evidence="1">Involved in sporophytic self-incompatibility system (the inability of flowering plants to achieve self-fertilization).</text>
</comment>
<dbReference type="SMART" id="SM00108">
    <property type="entry name" value="B_lectin"/>
    <property type="match status" value="1"/>
</dbReference>
<dbReference type="Gene3D" id="2.90.10.10">
    <property type="entry name" value="Bulb-type lectin domain"/>
    <property type="match status" value="1"/>
</dbReference>
<comment type="caution">
    <text evidence="5">Lacks conserved residue(s) required for the propagation of feature annotation.</text>
</comment>
<dbReference type="EnsemblPlants" id="QL02p062299:mrna">
    <property type="protein sequence ID" value="QL02p062299:mrna"/>
    <property type="gene ID" value="QL02p062299"/>
</dbReference>
<evidence type="ECO:0000256" key="6">
    <source>
        <dbReference type="SAM" id="Phobius"/>
    </source>
</evidence>
<dbReference type="InterPro" id="IPR001480">
    <property type="entry name" value="Bulb-type_lectin_dom"/>
</dbReference>
<reference evidence="11" key="1">
    <citation type="journal article" date="2016" name="G3 (Bethesda)">
        <title>First Draft Assembly and Annotation of the Genome of a California Endemic Oak Quercus lobata Nee (Fagaceae).</title>
        <authorList>
            <person name="Sork V.L."/>
            <person name="Fitz-Gibbon S.T."/>
            <person name="Puiu D."/>
            <person name="Crepeau M."/>
            <person name="Gugger P.F."/>
            <person name="Sherman R."/>
            <person name="Stevens K."/>
            <person name="Langley C.H."/>
            <person name="Pellegrini M."/>
            <person name="Salzberg S.L."/>
        </authorList>
    </citation>
    <scope>NUCLEOTIDE SEQUENCE [LARGE SCALE GENOMIC DNA]</scope>
    <source>
        <strain evidence="11">cv. SW786</strain>
    </source>
</reference>
<evidence type="ECO:0008006" key="12">
    <source>
        <dbReference type="Google" id="ProtNLM"/>
    </source>
</evidence>
<evidence type="ECO:0000313" key="11">
    <source>
        <dbReference type="Proteomes" id="UP000594261"/>
    </source>
</evidence>
<keyword evidence="6" id="KW-0472">Membrane</keyword>
<sequence length="437" mass="49307">MDLNAIMFQGTILLLLFSWCTNAADSITQSQTISEGRTLVSADGSFELGFFSPGSSTNRYLGIWYKNIPIKTVVWVANRRNPIKDLSGVLMINNTSNLVLLSQNTTSIVWYANSTKQASNPIVQLLDSGNLVIRDGNDGNSGNYLWQSFDFPIDTLLPGMKLGWDLKSGLVRTLLAWKNWDDPSPGDFTWRMELHENPEAVMWKGSEEYYRSGPWNGLRFSGAPELRPNPVFKFNFVSNENEAYYEYHTLDKSVISRMVMNQTNYSRQRFIWIEADSTWSLYAYVPRDNCDSYNLCGPYGNCIIGGSPICQCLKGFQPKSQQTWNPMNWSQGCVRRTQLSCQDIRGGSGCAIWYGNLIDIRQLSAGGQDLYVRMAASELGEAKDEQKTRVIVIVIVAVAAALISGMLLIAYLICKSRKKFRGNVTFYVLQKTYCHIV</sequence>
<dbReference type="InterPro" id="IPR000858">
    <property type="entry name" value="S_locus_glycoprot_dom"/>
</dbReference>